<organism evidence="1 2">
    <name type="scientific">Flavobacterium soyae</name>
    <dbReference type="NCBI Taxonomy" id="2903098"/>
    <lineage>
        <taxon>Bacteria</taxon>
        <taxon>Pseudomonadati</taxon>
        <taxon>Bacteroidota</taxon>
        <taxon>Flavobacteriia</taxon>
        <taxon>Flavobacteriales</taxon>
        <taxon>Flavobacteriaceae</taxon>
        <taxon>Flavobacterium</taxon>
    </lineage>
</organism>
<evidence type="ECO:0000313" key="2">
    <source>
        <dbReference type="Proteomes" id="UP001623852"/>
    </source>
</evidence>
<protein>
    <submittedName>
        <fullName evidence="1">Uncharacterized protein</fullName>
    </submittedName>
</protein>
<proteinExistence type="predicted"/>
<name>A0ABZ2UBM8_9FLAO</name>
<keyword evidence="2" id="KW-1185">Reference proteome</keyword>
<sequence>MYTLYYLNRNFQLRTIETPTMDVPIRIPEELVFCNLRQGISFIREPHRCIDFTHTERLIMVSEFTDTELLKDADFRKENTYLSPLCQIEVYNFVLADADVKYFYDEGNVLIFPLNVGIPNMLTNVWLSYDGINWQRAGIEHDTNGFEWTGTENRLYYSAINGILFPSVDLVNAPFIDLPKYAFFENAETLGRSKVHTITIV</sequence>
<gene>
    <name evidence="1" type="ORF">AABD74_16210</name>
</gene>
<dbReference type="RefSeq" id="WP_406843569.1">
    <property type="nucleotide sequence ID" value="NZ_CP150845.1"/>
</dbReference>
<reference evidence="1 2" key="1">
    <citation type="submission" date="2024-03" db="EMBL/GenBank/DDBJ databases">
        <title>Flavobacterium soyae.</title>
        <authorList>
            <person name="Zheng W."/>
        </authorList>
    </citation>
    <scope>NUCLEOTIDE SEQUENCE [LARGE SCALE GENOMIC DNA]</scope>
    <source>
        <strain evidence="1 2">55</strain>
    </source>
</reference>
<accession>A0ABZ2UBM8</accession>
<dbReference type="Proteomes" id="UP001623852">
    <property type="component" value="Chromosome"/>
</dbReference>
<evidence type="ECO:0000313" key="1">
    <source>
        <dbReference type="EMBL" id="WYZ18705.1"/>
    </source>
</evidence>
<dbReference type="EMBL" id="CP150845">
    <property type="protein sequence ID" value="WYZ18705.1"/>
    <property type="molecule type" value="Genomic_DNA"/>
</dbReference>